<dbReference type="GO" id="GO:0006417">
    <property type="term" value="P:regulation of translation"/>
    <property type="evidence" value="ECO:0007669"/>
    <property type="project" value="TreeGrafter"/>
</dbReference>
<dbReference type="EMBL" id="KZ992731">
    <property type="protein sequence ID" value="RKP07356.1"/>
    <property type="molecule type" value="Genomic_DNA"/>
</dbReference>
<proteinExistence type="predicted"/>
<evidence type="ECO:0000313" key="5">
    <source>
        <dbReference type="EMBL" id="RKP07356.1"/>
    </source>
</evidence>
<feature type="repeat" description="Pumilio" evidence="3">
    <location>
        <begin position="140"/>
        <end position="175"/>
    </location>
</feature>
<dbReference type="Gene3D" id="1.25.10.10">
    <property type="entry name" value="Leucine-rich Repeat Variant"/>
    <property type="match status" value="2"/>
</dbReference>
<keyword evidence="1" id="KW-0677">Repeat</keyword>
<dbReference type="GO" id="GO:0003729">
    <property type="term" value="F:mRNA binding"/>
    <property type="evidence" value="ECO:0007669"/>
    <property type="project" value="TreeGrafter"/>
</dbReference>
<organism evidence="5 6">
    <name type="scientific">Thamnocephalis sphaerospora</name>
    <dbReference type="NCBI Taxonomy" id="78915"/>
    <lineage>
        <taxon>Eukaryota</taxon>
        <taxon>Fungi</taxon>
        <taxon>Fungi incertae sedis</taxon>
        <taxon>Zoopagomycota</taxon>
        <taxon>Zoopagomycotina</taxon>
        <taxon>Zoopagomycetes</taxon>
        <taxon>Zoopagales</taxon>
        <taxon>Sigmoideomycetaceae</taxon>
        <taxon>Thamnocephalis</taxon>
    </lineage>
</organism>
<dbReference type="Pfam" id="PF00806">
    <property type="entry name" value="PUF"/>
    <property type="match status" value="2"/>
</dbReference>
<dbReference type="GO" id="GO:0005730">
    <property type="term" value="C:nucleolus"/>
    <property type="evidence" value="ECO:0007669"/>
    <property type="project" value="TreeGrafter"/>
</dbReference>
<feature type="domain" description="PUM-HD" evidence="4">
    <location>
        <begin position="76"/>
        <end position="457"/>
    </location>
</feature>
<dbReference type="SMART" id="SM00025">
    <property type="entry name" value="Pumilio"/>
    <property type="match status" value="6"/>
</dbReference>
<dbReference type="PANTHER" id="PTHR13389">
    <property type="entry name" value="PUMILIO HOMOLOG 3"/>
    <property type="match status" value="1"/>
</dbReference>
<evidence type="ECO:0000256" key="1">
    <source>
        <dbReference type="ARBA" id="ARBA00022737"/>
    </source>
</evidence>
<evidence type="ECO:0000313" key="6">
    <source>
        <dbReference type="Proteomes" id="UP000271241"/>
    </source>
</evidence>
<dbReference type="Proteomes" id="UP000271241">
    <property type="component" value="Unassembled WGS sequence"/>
</dbReference>
<gene>
    <name evidence="5" type="ORF">THASP1DRAFT_17184</name>
</gene>
<dbReference type="Pfam" id="PF08144">
    <property type="entry name" value="CPL"/>
    <property type="match status" value="1"/>
</dbReference>
<dbReference type="InterPro" id="IPR001313">
    <property type="entry name" value="Pumilio_RNA-bd_rpt"/>
</dbReference>
<dbReference type="InterPro" id="IPR011989">
    <property type="entry name" value="ARM-like"/>
</dbReference>
<dbReference type="PROSITE" id="PS50302">
    <property type="entry name" value="PUM"/>
    <property type="match status" value="1"/>
</dbReference>
<evidence type="ECO:0000256" key="2">
    <source>
        <dbReference type="ARBA" id="ARBA00022884"/>
    </source>
</evidence>
<evidence type="ECO:0000259" key="4">
    <source>
        <dbReference type="PROSITE" id="PS50303"/>
    </source>
</evidence>
<dbReference type="InterPro" id="IPR033133">
    <property type="entry name" value="PUM-HD"/>
</dbReference>
<protein>
    <submittedName>
        <fullName evidence="5">Armadillo-type protein</fullName>
    </submittedName>
</protein>
<dbReference type="STRING" id="78915.A0A4P9XN60"/>
<dbReference type="InterPro" id="IPR016024">
    <property type="entry name" value="ARM-type_fold"/>
</dbReference>
<dbReference type="SUPFAM" id="SSF48371">
    <property type="entry name" value="ARM repeat"/>
    <property type="match status" value="1"/>
</dbReference>
<dbReference type="PANTHER" id="PTHR13389:SF0">
    <property type="entry name" value="PUMILIO HOMOLOG 3"/>
    <property type="match status" value="1"/>
</dbReference>
<accession>A0A4P9XN60</accession>
<sequence>MSSTSAKRRPQRVCASGVWCSGCGGGGGSGSRRVRSANRALVGGTAYAEAREARRKQKELQLERRLQKPGQDRVHQLKKYWEKLRRRDQSKEKQSELVGETIELMGDDFAEFIFKHDASRIVQSCLKHGTAAQRIKIAEGLKGHFVELAKSKYGQFIVIKILNYCPKMREAILKEFQGKVRALIRHKQASSVVEELFSQYANAEQRAALVVEFFGREFVLFKNAGQGKTLTEILEKDPQKRESILKHLFETLNNTLTKGTMNHSIVHRALLEYLTHADANGITNITGLVGEQAVEILHTKDGAQAVMLMLAHAGPKERKVMVRSFKPYVLKICKEEFGHMVMLRMFDVVDDTVMVRKLVLSAIVQNLPELAEDRYGHRVLLYLLVGRKPRYFFKQTLDLLAAGDEIRAKTSKKDPALRAGELLEGVSAEMISQVAEHAEMVRGSYGSQLVMEIMLQAKGDKTKAVEALVELAGQEPSAEQEGESEEHVLRHSVASRVYKTLVQLDKDGSIGFAQKLLDTVRGSLLQHATNNGGFVVLALLENPLTQADARKELKAAKKKLTAAAKENPQQKGLQLLVEKLKSA</sequence>
<name>A0A4P9XN60_9FUNG</name>
<keyword evidence="6" id="KW-1185">Reference proteome</keyword>
<keyword evidence="2" id="KW-0694">RNA-binding</keyword>
<evidence type="ECO:0000256" key="3">
    <source>
        <dbReference type="PROSITE-ProRule" id="PRU00317"/>
    </source>
</evidence>
<dbReference type="PROSITE" id="PS50303">
    <property type="entry name" value="PUM_HD"/>
    <property type="match status" value="1"/>
</dbReference>
<dbReference type="OrthoDB" id="497380at2759"/>
<dbReference type="AlphaFoldDB" id="A0A4P9XN60"/>
<dbReference type="InterPro" id="IPR040059">
    <property type="entry name" value="PUM3"/>
</dbReference>
<dbReference type="InterPro" id="IPR012959">
    <property type="entry name" value="CPL_dom"/>
</dbReference>
<reference evidence="6" key="1">
    <citation type="journal article" date="2018" name="Nat. Microbiol.">
        <title>Leveraging single-cell genomics to expand the fungal tree of life.</title>
        <authorList>
            <person name="Ahrendt S.R."/>
            <person name="Quandt C.A."/>
            <person name="Ciobanu D."/>
            <person name="Clum A."/>
            <person name="Salamov A."/>
            <person name="Andreopoulos B."/>
            <person name="Cheng J.F."/>
            <person name="Woyke T."/>
            <person name="Pelin A."/>
            <person name="Henrissat B."/>
            <person name="Reynolds N.K."/>
            <person name="Benny G.L."/>
            <person name="Smith M.E."/>
            <person name="James T.Y."/>
            <person name="Grigoriev I.V."/>
        </authorList>
    </citation>
    <scope>NUCLEOTIDE SEQUENCE [LARGE SCALE GENOMIC DNA]</scope>
    <source>
        <strain evidence="6">RSA 1356</strain>
    </source>
</reference>